<evidence type="ECO:0000313" key="3">
    <source>
        <dbReference type="EMBL" id="CAD8166983.1"/>
    </source>
</evidence>
<proteinExistence type="predicted"/>
<feature type="region of interest" description="Disordered" evidence="2">
    <location>
        <begin position="508"/>
        <end position="537"/>
    </location>
</feature>
<accession>A0A8S1US04</accession>
<evidence type="ECO:0000256" key="1">
    <source>
        <dbReference type="SAM" id="Coils"/>
    </source>
</evidence>
<keyword evidence="4" id="KW-1185">Reference proteome</keyword>
<feature type="coiled-coil region" evidence="1">
    <location>
        <begin position="130"/>
        <end position="403"/>
    </location>
</feature>
<reference evidence="3" key="1">
    <citation type="submission" date="2021-01" db="EMBL/GenBank/DDBJ databases">
        <authorList>
            <consortium name="Genoscope - CEA"/>
            <person name="William W."/>
        </authorList>
    </citation>
    <scope>NUCLEOTIDE SEQUENCE</scope>
</reference>
<evidence type="ECO:0000256" key="2">
    <source>
        <dbReference type="SAM" id="MobiDB-lite"/>
    </source>
</evidence>
<protein>
    <submittedName>
        <fullName evidence="3">Uncharacterized protein</fullName>
    </submittedName>
</protein>
<feature type="compositionally biased region" description="Polar residues" evidence="2">
    <location>
        <begin position="509"/>
        <end position="525"/>
    </location>
</feature>
<dbReference type="EMBL" id="CAJJDO010000046">
    <property type="protein sequence ID" value="CAD8166983.1"/>
    <property type="molecule type" value="Genomic_DNA"/>
</dbReference>
<name>A0A8S1US04_9CILI</name>
<evidence type="ECO:0000313" key="4">
    <source>
        <dbReference type="Proteomes" id="UP000689195"/>
    </source>
</evidence>
<feature type="coiled-coil region" evidence="1">
    <location>
        <begin position="7"/>
        <end position="103"/>
    </location>
</feature>
<gene>
    <name evidence="3" type="ORF">PPENT_87.1.T0460170</name>
</gene>
<dbReference type="Proteomes" id="UP000689195">
    <property type="component" value="Unassembled WGS sequence"/>
</dbReference>
<dbReference type="OrthoDB" id="302547at2759"/>
<dbReference type="AlphaFoldDB" id="A0A8S1US04"/>
<feature type="coiled-coil region" evidence="1">
    <location>
        <begin position="436"/>
        <end position="478"/>
    </location>
</feature>
<comment type="caution">
    <text evidence="3">The sequence shown here is derived from an EMBL/GenBank/DDBJ whole genome shotgun (WGS) entry which is preliminary data.</text>
</comment>
<sequence>MQDQQKIILLTNQLEELRKLNKDQKELIFQYEEQNGAAEKKINALNQIHQDKVRNLMNSITLLKKENAQLKNMNKEHKRSQLIEQLNQEIADQDLVIQTLRSIVNNDQRCDNQIIEALNKGPPKIKALTREELKIENKKLENQLRSLKEQMTKKQQELMQSDQSENASTFSLDAQFDIHTKKIAQLTEDNSNFKAEIAALQDKNFKLEETLDEKSRQITVLNEQKGQLVILTKKYEQLQKLMEDYKRRENQQEFHDITKEVDIEEQKMLNKVQETKLESVEKQLRAEIDIIKLEKQGVQRDLENKSTELGKVIKKNQQLEKRLMEQEKELNAKSKELRERIEEFARKEADYQTQISQLKQQITQKELEISQLLLDQGQMKANIAKLEQDIEQLQAKLQRAGAYKQVDDISYDVKINKEIQNKLKQQTISDDPKVLKQALKQQQQYYEQVIQVLQQRVLQQKQDNLSDVSSNISKLIKQDDNNQEIDMLSSDISQFDKKQQDYDVDSNIEDQNIPSDIHSSVTSILNAPKPTKKQMDSNYSRFESMKSSDIDKISSNLSDQQNASLSKVSSNLSKISFTSSMQRAVKRY</sequence>
<organism evidence="3 4">
    <name type="scientific">Paramecium pentaurelia</name>
    <dbReference type="NCBI Taxonomy" id="43138"/>
    <lineage>
        <taxon>Eukaryota</taxon>
        <taxon>Sar</taxon>
        <taxon>Alveolata</taxon>
        <taxon>Ciliophora</taxon>
        <taxon>Intramacronucleata</taxon>
        <taxon>Oligohymenophorea</taxon>
        <taxon>Peniculida</taxon>
        <taxon>Parameciidae</taxon>
        <taxon>Paramecium</taxon>
    </lineage>
</organism>
<keyword evidence="1" id="KW-0175">Coiled coil</keyword>